<evidence type="ECO:0000256" key="4">
    <source>
        <dbReference type="ARBA" id="ARBA00022692"/>
    </source>
</evidence>
<comment type="subcellular location">
    <subcellularLocation>
        <location evidence="1">Cell membrane</location>
        <topology evidence="1">Multi-pass membrane protein</topology>
    </subcellularLocation>
</comment>
<dbReference type="PANTHER" id="PTHR33884:SF3">
    <property type="entry name" value="UPF0410 PROTEIN YMGE"/>
    <property type="match status" value="1"/>
</dbReference>
<keyword evidence="4 7" id="KW-0812">Transmembrane</keyword>
<keyword evidence="9" id="KW-1185">Reference proteome</keyword>
<name>A0ABS5BJS6_9BACT</name>
<accession>A0ABS5BJS6</accession>
<dbReference type="PANTHER" id="PTHR33884">
    <property type="entry name" value="UPF0410 PROTEIN YMGE"/>
    <property type="match status" value="1"/>
</dbReference>
<feature type="transmembrane region" description="Helical" evidence="7">
    <location>
        <begin position="6"/>
        <end position="22"/>
    </location>
</feature>
<comment type="similarity">
    <text evidence="2">Belongs to the UPF0410 family.</text>
</comment>
<dbReference type="EMBL" id="JAGKQQ010000001">
    <property type="protein sequence ID" value="MBP3953925.1"/>
    <property type="molecule type" value="Genomic_DNA"/>
</dbReference>
<evidence type="ECO:0000256" key="3">
    <source>
        <dbReference type="ARBA" id="ARBA00022475"/>
    </source>
</evidence>
<evidence type="ECO:0000256" key="5">
    <source>
        <dbReference type="ARBA" id="ARBA00022989"/>
    </source>
</evidence>
<keyword evidence="6 7" id="KW-0472">Membrane</keyword>
<evidence type="ECO:0000256" key="6">
    <source>
        <dbReference type="ARBA" id="ARBA00023136"/>
    </source>
</evidence>
<feature type="transmembrane region" description="Helical" evidence="7">
    <location>
        <begin position="29"/>
        <end position="52"/>
    </location>
</feature>
<comment type="caution">
    <text evidence="8">The sequence shown here is derived from an EMBL/GenBank/DDBJ whole genome shotgun (WGS) entry which is preliminary data.</text>
</comment>
<dbReference type="Proteomes" id="UP000676565">
    <property type="component" value="Unassembled WGS sequence"/>
</dbReference>
<keyword evidence="5 7" id="KW-1133">Transmembrane helix</keyword>
<evidence type="ECO:0000256" key="7">
    <source>
        <dbReference type="SAM" id="Phobius"/>
    </source>
</evidence>
<evidence type="ECO:0000313" key="8">
    <source>
        <dbReference type="EMBL" id="MBP3953925.1"/>
    </source>
</evidence>
<organism evidence="8 9">
    <name type="scientific">Gemmata palustris</name>
    <dbReference type="NCBI Taxonomy" id="2822762"/>
    <lineage>
        <taxon>Bacteria</taxon>
        <taxon>Pseudomonadati</taxon>
        <taxon>Planctomycetota</taxon>
        <taxon>Planctomycetia</taxon>
        <taxon>Gemmatales</taxon>
        <taxon>Gemmataceae</taxon>
        <taxon>Gemmata</taxon>
    </lineage>
</organism>
<reference evidence="8 9" key="1">
    <citation type="submission" date="2021-04" db="EMBL/GenBank/DDBJ databases">
        <authorList>
            <person name="Ivanova A."/>
        </authorList>
    </citation>
    <scope>NUCLEOTIDE SEQUENCE [LARGE SCALE GENOMIC DNA]</scope>
    <source>
        <strain evidence="8 9">G18</strain>
    </source>
</reference>
<dbReference type="RefSeq" id="WP_210651911.1">
    <property type="nucleotide sequence ID" value="NZ_JAGKQQ010000001.1"/>
</dbReference>
<evidence type="ECO:0000256" key="1">
    <source>
        <dbReference type="ARBA" id="ARBA00004651"/>
    </source>
</evidence>
<sequence length="92" mass="9853">MLSLLSWVITGLFVGLIARAMVPGKQSLGLILTIALGVVGAAVGGLISSTIWPTWTNDPNVDQMWPGWIMSVIGAMIVLWGYIALTRQSERA</sequence>
<keyword evidence="3" id="KW-1003">Cell membrane</keyword>
<dbReference type="Pfam" id="PF04226">
    <property type="entry name" value="Transgly_assoc"/>
    <property type="match status" value="1"/>
</dbReference>
<dbReference type="InterPro" id="IPR007341">
    <property type="entry name" value="Transgly_assoc"/>
</dbReference>
<proteinExistence type="inferred from homology"/>
<feature type="transmembrane region" description="Helical" evidence="7">
    <location>
        <begin position="64"/>
        <end position="85"/>
    </location>
</feature>
<evidence type="ECO:0000256" key="2">
    <source>
        <dbReference type="ARBA" id="ARBA00011006"/>
    </source>
</evidence>
<protein>
    <submittedName>
        <fullName evidence="8">GlsB/YeaQ/YmgE family stress response membrane protein</fullName>
    </submittedName>
</protein>
<gene>
    <name evidence="8" type="ORF">J8F10_01235</name>
</gene>
<evidence type="ECO:0000313" key="9">
    <source>
        <dbReference type="Proteomes" id="UP000676565"/>
    </source>
</evidence>